<feature type="chain" id="PRO_5043993687" description="Lipoprotein" evidence="1">
    <location>
        <begin position="19"/>
        <end position="180"/>
    </location>
</feature>
<gene>
    <name evidence="2" type="ORF">PYU98_23470</name>
</gene>
<keyword evidence="1" id="KW-0732">Signal</keyword>
<accession>A0AAX3P0I0</accession>
<dbReference type="AlphaFoldDB" id="A0AAX3P0I0"/>
<evidence type="ECO:0000313" key="2">
    <source>
        <dbReference type="EMBL" id="WED79137.1"/>
    </source>
</evidence>
<feature type="signal peptide" evidence="1">
    <location>
        <begin position="1"/>
        <end position="18"/>
    </location>
</feature>
<dbReference type="RefSeq" id="WP_107979021.1">
    <property type="nucleotide sequence ID" value="NZ_CP118989.1"/>
</dbReference>
<organism evidence="2 3">
    <name type="scientific">Aeromonas allosaccharophila</name>
    <dbReference type="NCBI Taxonomy" id="656"/>
    <lineage>
        <taxon>Bacteria</taxon>
        <taxon>Pseudomonadati</taxon>
        <taxon>Pseudomonadota</taxon>
        <taxon>Gammaproteobacteria</taxon>
        <taxon>Aeromonadales</taxon>
        <taxon>Aeromonadaceae</taxon>
        <taxon>Aeromonas</taxon>
    </lineage>
</organism>
<dbReference type="Proteomes" id="UP001213721">
    <property type="component" value="Plasmid pK520-KPC"/>
</dbReference>
<sequence>MMLTRAALLVLSMAGLYACGGGDGDTGQDSVITPPAAPSSVREALLKMDADGTAPKLNRDADVAGPDVDGNGVRDDLDAYINSLPDTEPQKKALRQGYRMLRNLLLLDTTDTTAVLDGMRNSSASIWCIYSRYGSDADEKTGEVEKYSVNTEERFKAYARFNAAASGHSAVMPRGDGCDE</sequence>
<geneLocation type="plasmid" evidence="2 3">
    <name>pK520-KPC</name>
</geneLocation>
<protein>
    <recommendedName>
        <fullName evidence="4">Lipoprotein</fullName>
    </recommendedName>
</protein>
<evidence type="ECO:0000313" key="3">
    <source>
        <dbReference type="Proteomes" id="UP001213721"/>
    </source>
</evidence>
<dbReference type="PROSITE" id="PS51257">
    <property type="entry name" value="PROKAR_LIPOPROTEIN"/>
    <property type="match status" value="1"/>
</dbReference>
<name>A0AAX3P0I0_9GAMM</name>
<keyword evidence="2" id="KW-0614">Plasmid</keyword>
<evidence type="ECO:0000256" key="1">
    <source>
        <dbReference type="SAM" id="SignalP"/>
    </source>
</evidence>
<dbReference type="EMBL" id="CP118989">
    <property type="protein sequence ID" value="WED79137.1"/>
    <property type="molecule type" value="Genomic_DNA"/>
</dbReference>
<proteinExistence type="predicted"/>
<evidence type="ECO:0008006" key="4">
    <source>
        <dbReference type="Google" id="ProtNLM"/>
    </source>
</evidence>
<reference evidence="2" key="1">
    <citation type="submission" date="2023-02" db="EMBL/GenBank/DDBJ databases">
        <title>The sequence of Aeromonas allosaccharophila K520.</title>
        <authorList>
            <person name="Luo X."/>
        </authorList>
    </citation>
    <scope>NUCLEOTIDE SEQUENCE</scope>
    <source>
        <strain evidence="2">K520</strain>
        <plasmid evidence="2">pK520-KPC</plasmid>
    </source>
</reference>